<dbReference type="EMBL" id="JASMRN010000004">
    <property type="protein sequence ID" value="MEZ7514833.1"/>
    <property type="molecule type" value="Genomic_DNA"/>
</dbReference>
<feature type="transmembrane region" description="Helical" evidence="1">
    <location>
        <begin position="7"/>
        <end position="29"/>
    </location>
</feature>
<evidence type="ECO:0000313" key="3">
    <source>
        <dbReference type="Proteomes" id="UP001568894"/>
    </source>
</evidence>
<name>A0ABV4KEG0_9FLAO</name>
<feature type="transmembrane region" description="Helical" evidence="1">
    <location>
        <begin position="65"/>
        <end position="84"/>
    </location>
</feature>
<dbReference type="Proteomes" id="UP001568894">
    <property type="component" value="Unassembled WGS sequence"/>
</dbReference>
<dbReference type="RefSeq" id="WP_339653960.1">
    <property type="nucleotide sequence ID" value="NZ_CAXBLC010000002.1"/>
</dbReference>
<gene>
    <name evidence="2" type="ORF">QO192_06000</name>
</gene>
<evidence type="ECO:0000313" key="2">
    <source>
        <dbReference type="EMBL" id="MEZ7514833.1"/>
    </source>
</evidence>
<keyword evidence="1" id="KW-1133">Transmembrane helix</keyword>
<keyword evidence="3" id="KW-1185">Reference proteome</keyword>
<keyword evidence="1" id="KW-0812">Transmembrane</keyword>
<accession>A0ABV4KEG0</accession>
<evidence type="ECO:0000256" key="1">
    <source>
        <dbReference type="SAM" id="Phobius"/>
    </source>
</evidence>
<feature type="transmembrane region" description="Helical" evidence="1">
    <location>
        <begin position="35"/>
        <end position="53"/>
    </location>
</feature>
<reference evidence="2 3" key="1">
    <citation type="submission" date="2023-05" db="EMBL/GenBank/DDBJ databases">
        <title>Adaptations of aquatic viruses from atmosphere-close ecosystems of the Central Arctic Ocean.</title>
        <authorList>
            <person name="Rahlff J."/>
            <person name="Holmfeldt K."/>
        </authorList>
    </citation>
    <scope>NUCLEOTIDE SEQUENCE [LARGE SCALE GENOMIC DNA]</scope>
    <source>
        <strain evidence="2 3">Arc14</strain>
    </source>
</reference>
<feature type="transmembrane region" description="Helical" evidence="1">
    <location>
        <begin position="96"/>
        <end position="113"/>
    </location>
</feature>
<protein>
    <recommendedName>
        <fullName evidence="4">Magnesium citrate secondary transporter</fullName>
    </recommendedName>
</protein>
<keyword evidence="1" id="KW-0472">Membrane</keyword>
<evidence type="ECO:0008006" key="4">
    <source>
        <dbReference type="Google" id="ProtNLM"/>
    </source>
</evidence>
<organism evidence="2 3">
    <name type="scientific">Flavobacterium frigidarium</name>
    <dbReference type="NCBI Taxonomy" id="99286"/>
    <lineage>
        <taxon>Bacteria</taxon>
        <taxon>Pseudomonadati</taxon>
        <taxon>Bacteroidota</taxon>
        <taxon>Flavobacteriia</taxon>
        <taxon>Flavobacteriales</taxon>
        <taxon>Flavobacteriaceae</taxon>
        <taxon>Flavobacterium</taxon>
    </lineage>
</organism>
<comment type="caution">
    <text evidence="2">The sequence shown here is derived from an EMBL/GenBank/DDBJ whole genome shotgun (WGS) entry which is preliminary data.</text>
</comment>
<sequence>MSMLSKILYTIMLVIAASIYASQKLAILLPLLVNNYLNDLLCIPLVLGALIFIIRKIKHDLKFKLPLGFIFILSSYYAVYFEYYLPKINSRYTSDWIDVVLYFLGGILFYLFQRVRDKKVAEMKSYQINRHVD</sequence>
<proteinExistence type="predicted"/>